<comment type="caution">
    <text evidence="1">The sequence shown here is derived from an EMBL/GenBank/DDBJ whole genome shotgun (WGS) entry which is preliminary data.</text>
</comment>
<protein>
    <submittedName>
        <fullName evidence="1">Alpha-factor-transporting ATPase</fullName>
    </submittedName>
</protein>
<evidence type="ECO:0000313" key="1">
    <source>
        <dbReference type="EMBL" id="CAH6723530.1"/>
    </source>
</evidence>
<gene>
    <name evidence="1" type="ORF">CLIB1444_16S00870</name>
</gene>
<evidence type="ECO:0000313" key="2">
    <source>
        <dbReference type="Proteomes" id="UP001152531"/>
    </source>
</evidence>
<name>A0ACA9YEQ0_9ASCO</name>
<proteinExistence type="predicted"/>
<accession>A0ACA9YEQ0</accession>
<keyword evidence="2" id="KW-1185">Reference proteome</keyword>
<dbReference type="Proteomes" id="UP001152531">
    <property type="component" value="Unassembled WGS sequence"/>
</dbReference>
<organism evidence="1 2">
    <name type="scientific">[Candida] jaroonii</name>
    <dbReference type="NCBI Taxonomy" id="467808"/>
    <lineage>
        <taxon>Eukaryota</taxon>
        <taxon>Fungi</taxon>
        <taxon>Dikarya</taxon>
        <taxon>Ascomycota</taxon>
        <taxon>Saccharomycotina</taxon>
        <taxon>Pichiomycetes</taxon>
        <taxon>Debaryomycetaceae</taxon>
        <taxon>Yamadazyma</taxon>
    </lineage>
</organism>
<dbReference type="EMBL" id="CALSDN010000016">
    <property type="protein sequence ID" value="CAH6723530.1"/>
    <property type="molecule type" value="Genomic_DNA"/>
</dbReference>
<reference evidence="1" key="1">
    <citation type="submission" date="2022-06" db="EMBL/GenBank/DDBJ databases">
        <authorList>
            <person name="Legras J.-L."/>
            <person name="Devillers H."/>
            <person name="Grondin C."/>
        </authorList>
    </citation>
    <scope>NUCLEOTIDE SEQUENCE</scope>
    <source>
        <strain evidence="1">CLIB 1444</strain>
    </source>
</reference>
<sequence>MDPFHDKYKTNIELTAVESESIGKTKKRNIFSFTIAKDFILIVPGALACIINALCTPVETIVYGRLFTKLSDFAIYDLTFDKFIKDVGIYCIALLILGIVKSITNVFICYFWFKNGENQQRRVRSVIFDKILNKSKIEWIENFKNINGEITQLNRCVEEFRACNAEVVAMFIQCVVTGISLFIVAMYFSWSVTLVIFALTPVLVLGGYLSGKFSYKFADKENLYSSKSSRVINWLILNPSIPRLFNGKSSDVKNFNNLINNCSSFNYKLQNVVFMNLGLVRVLGLLMFVQGFWFGNTMIRLQKVDINGVFTAFSACLLLSEALRLLSEVMGEFYRGKAAASKLATFIALNSNEIASFDEASGSSGITFNRPTFAKTSPNWCNGEIELQNVSFKYNNKQEIILNNVDLKFQSNDFNFVIGKSGSGKSTLSQLIMNFYSPSSGKLLIDGYDITTLDDKWINKNITLIQSNPNIFNLSLKENLAMAILDQHDSIDSIPYELFEEVIEFSLLDKLVHKLGDDLNQPVSNSKLSGGEKQRISIARAKLRDTPILIIDEGLSALDDLSRNILFRAIKTWRQGKTTIYITHQLDQIQADDFVIIMEDGKVRNKGLMKDLRHEQLIKDAHLSTVSSRHFSISSEDSEDSKSLETKNKFSNLNYLKDAHALKDMSPVPIKEGEEIYGIMRILVYCLKTVDAKVFILLGGIFCLIHAVSNPIFSYLFARLMDNMVSTSMGINLSSKLKVWSCIVIGVAIINGVSYYLSNFLLAVASERWVNKLRRLSLMKINEKDLSFFDNETNRPSEINALLMNDTRDLRTMISKFLSVSITIILLVLIGSAFALAIGWRLSLCGLVFVLVVAVVTALYSRILQKRETAYKDQINNLEALNFDMINGIKTINSLNLKSYFDDKFESQASDVLKVAHSRALHGGISYALTELVTTLGTTVLLYYGLRLVGTRVYSRLQFLQVVTLLIMTFSNASMLMNELPDITRGQRCATYIMKLLESPSSPVEISGHETPKNVNNEEMVKFTSINFNYNSNSHGLRNVSFKIKSGDIFGIIGESGSGKSTIINLLTRLYGGYDGSITINNSEIHNIDVQWLREYISIVPQNPIFFEGTIYDNVTYGLTKEQLMNTNINEYLQKCNIESFVNSLPDGLQTNIGSLTENSLISTGQLQRLAIVRAVIRNPKILILDECTSNLDTQNFNLVKDLLVQLNKDSDITMILISHSTELLSITTNSVHISRGQVMN</sequence>